<feature type="domain" description="ABC transporter" evidence="11">
    <location>
        <begin position="645"/>
        <end position="879"/>
    </location>
</feature>
<dbReference type="Proteomes" id="UP000030752">
    <property type="component" value="Unassembled WGS sequence"/>
</dbReference>
<dbReference type="Gene3D" id="1.20.1560.10">
    <property type="entry name" value="ABC transporter type 1, transmembrane domain"/>
    <property type="match status" value="1"/>
</dbReference>
<feature type="transmembrane region" description="Helical" evidence="10">
    <location>
        <begin position="544"/>
        <end position="566"/>
    </location>
</feature>
<dbReference type="Pfam" id="PF00664">
    <property type="entry name" value="ABC_membrane"/>
    <property type="match status" value="1"/>
</dbReference>
<dbReference type="PROSITE" id="PS50893">
    <property type="entry name" value="ABC_TRANSPORTER_2"/>
    <property type="match status" value="1"/>
</dbReference>
<feature type="transmembrane region" description="Helical" evidence="10">
    <location>
        <begin position="93"/>
        <end position="119"/>
    </location>
</feature>
<dbReference type="SMART" id="SM00382">
    <property type="entry name" value="AAA"/>
    <property type="match status" value="1"/>
</dbReference>
<keyword evidence="14" id="KW-1185">Reference proteome</keyword>
<keyword evidence="2" id="KW-0813">Transport</keyword>
<feature type="transmembrane region" description="Helical" evidence="10">
    <location>
        <begin position="26"/>
        <end position="45"/>
    </location>
</feature>
<organism evidence="13 14">
    <name type="scientific">Cyphellophora europaea (strain CBS 101466)</name>
    <name type="common">Phialophora europaea</name>
    <dbReference type="NCBI Taxonomy" id="1220924"/>
    <lineage>
        <taxon>Eukaryota</taxon>
        <taxon>Fungi</taxon>
        <taxon>Dikarya</taxon>
        <taxon>Ascomycota</taxon>
        <taxon>Pezizomycotina</taxon>
        <taxon>Eurotiomycetes</taxon>
        <taxon>Chaetothyriomycetidae</taxon>
        <taxon>Chaetothyriales</taxon>
        <taxon>Cyphellophoraceae</taxon>
        <taxon>Cyphellophora</taxon>
    </lineage>
</organism>
<dbReference type="GO" id="GO:0016887">
    <property type="term" value="F:ATP hydrolysis activity"/>
    <property type="evidence" value="ECO:0007669"/>
    <property type="project" value="InterPro"/>
</dbReference>
<feature type="transmembrane region" description="Helical" evidence="10">
    <location>
        <begin position="161"/>
        <end position="182"/>
    </location>
</feature>
<dbReference type="eggNOG" id="KOG0056">
    <property type="taxonomic scope" value="Eukaryota"/>
</dbReference>
<dbReference type="SUPFAM" id="SSF52540">
    <property type="entry name" value="P-loop containing nucleoside triphosphate hydrolases"/>
    <property type="match status" value="1"/>
</dbReference>
<name>W2RM79_CYPE1</name>
<dbReference type="InterPro" id="IPR036640">
    <property type="entry name" value="ABC1_TM_sf"/>
</dbReference>
<evidence type="ECO:0000256" key="5">
    <source>
        <dbReference type="ARBA" id="ARBA00022840"/>
    </source>
</evidence>
<evidence type="ECO:0000259" key="11">
    <source>
        <dbReference type="PROSITE" id="PS50893"/>
    </source>
</evidence>
<feature type="transmembrane region" description="Helical" evidence="10">
    <location>
        <begin position="572"/>
        <end position="593"/>
    </location>
</feature>
<dbReference type="GeneID" id="19974548"/>
<evidence type="ECO:0000313" key="13">
    <source>
        <dbReference type="EMBL" id="ETN37587.1"/>
    </source>
</evidence>
<dbReference type="GO" id="GO:0000329">
    <property type="term" value="C:fungal-type vacuole membrane"/>
    <property type="evidence" value="ECO:0007669"/>
    <property type="project" value="EnsemblFungi"/>
</dbReference>
<feature type="region of interest" description="Disordered" evidence="9">
    <location>
        <begin position="238"/>
        <end position="287"/>
    </location>
</feature>
<evidence type="ECO:0000256" key="6">
    <source>
        <dbReference type="ARBA" id="ARBA00022989"/>
    </source>
</evidence>
<feature type="transmembrane region" description="Helical" evidence="10">
    <location>
        <begin position="211"/>
        <end position="231"/>
    </location>
</feature>
<proteinExistence type="inferred from homology"/>
<keyword evidence="6 10" id="KW-1133">Transmembrane helix</keyword>
<dbReference type="PANTHER" id="PTHR24221:SF651">
    <property type="entry name" value="HEAVY METAL TOLERANCE PROTEIN"/>
    <property type="match status" value="1"/>
</dbReference>
<dbReference type="HOGENOM" id="CLU_000604_6_1_1"/>
<dbReference type="PROSITE" id="PS00211">
    <property type="entry name" value="ABC_TRANSPORTER_1"/>
    <property type="match status" value="1"/>
</dbReference>
<dbReference type="InterPro" id="IPR039421">
    <property type="entry name" value="Type_1_exporter"/>
</dbReference>
<dbReference type="PANTHER" id="PTHR24221">
    <property type="entry name" value="ATP-BINDING CASSETTE SUB-FAMILY B"/>
    <property type="match status" value="1"/>
</dbReference>
<evidence type="ECO:0000256" key="4">
    <source>
        <dbReference type="ARBA" id="ARBA00022741"/>
    </source>
</evidence>
<dbReference type="InterPro" id="IPR003593">
    <property type="entry name" value="AAA+_ATPase"/>
</dbReference>
<keyword evidence="5" id="KW-0067">ATP-binding</keyword>
<dbReference type="FunFam" id="3.40.50.300:FF:000186">
    <property type="entry name" value="ATP-binding cassette sub-family B member 7, mitochondrial"/>
    <property type="match status" value="1"/>
</dbReference>
<dbReference type="Pfam" id="PF00005">
    <property type="entry name" value="ABC_tran"/>
    <property type="match status" value="1"/>
</dbReference>
<dbReference type="CDD" id="cd18583">
    <property type="entry name" value="ABC_6TM_HMT1"/>
    <property type="match status" value="1"/>
</dbReference>
<dbReference type="AlphaFoldDB" id="W2RM79"/>
<dbReference type="GO" id="GO:0036246">
    <property type="term" value="P:phytochelatin 2 import into vacuole"/>
    <property type="evidence" value="ECO:0007669"/>
    <property type="project" value="EnsemblFungi"/>
</dbReference>
<feature type="compositionally biased region" description="Basic residues" evidence="9">
    <location>
        <begin position="921"/>
        <end position="935"/>
    </location>
</feature>
<evidence type="ECO:0000256" key="9">
    <source>
        <dbReference type="SAM" id="MobiDB-lite"/>
    </source>
</evidence>
<gene>
    <name evidence="13" type="ORF">HMPREF1541_07209</name>
</gene>
<evidence type="ECO:0000256" key="1">
    <source>
        <dbReference type="ARBA" id="ARBA00004141"/>
    </source>
</evidence>
<dbReference type="InterPro" id="IPR017871">
    <property type="entry name" value="ABC_transporter-like_CS"/>
</dbReference>
<dbReference type="RefSeq" id="XP_008719756.1">
    <property type="nucleotide sequence ID" value="XM_008721534.1"/>
</dbReference>
<dbReference type="GO" id="GO:0005524">
    <property type="term" value="F:ATP binding"/>
    <property type="evidence" value="ECO:0007669"/>
    <property type="project" value="UniProtKB-KW"/>
</dbReference>
<evidence type="ECO:0000313" key="14">
    <source>
        <dbReference type="Proteomes" id="UP000030752"/>
    </source>
</evidence>
<reference evidence="13 14" key="1">
    <citation type="submission" date="2013-03" db="EMBL/GenBank/DDBJ databases">
        <title>The Genome Sequence of Phialophora europaea CBS 101466.</title>
        <authorList>
            <consortium name="The Broad Institute Genomics Platform"/>
            <person name="Cuomo C."/>
            <person name="de Hoog S."/>
            <person name="Gorbushina A."/>
            <person name="Walker B."/>
            <person name="Young S.K."/>
            <person name="Zeng Q."/>
            <person name="Gargeya S."/>
            <person name="Fitzgerald M."/>
            <person name="Haas B."/>
            <person name="Abouelleil A."/>
            <person name="Allen A.W."/>
            <person name="Alvarado L."/>
            <person name="Arachchi H.M."/>
            <person name="Berlin A.M."/>
            <person name="Chapman S.B."/>
            <person name="Gainer-Dewar J."/>
            <person name="Goldberg J."/>
            <person name="Griggs A."/>
            <person name="Gujja S."/>
            <person name="Hansen M."/>
            <person name="Howarth C."/>
            <person name="Imamovic A."/>
            <person name="Ireland A."/>
            <person name="Larimer J."/>
            <person name="McCowan C."/>
            <person name="Murphy C."/>
            <person name="Pearson M."/>
            <person name="Poon T.W."/>
            <person name="Priest M."/>
            <person name="Roberts A."/>
            <person name="Saif S."/>
            <person name="Shea T."/>
            <person name="Sisk P."/>
            <person name="Sykes S."/>
            <person name="Wortman J."/>
            <person name="Nusbaum C."/>
            <person name="Birren B."/>
        </authorList>
    </citation>
    <scope>NUCLEOTIDE SEQUENCE [LARGE SCALE GENOMIC DNA]</scope>
    <source>
        <strain evidence="13 14">CBS 101466</strain>
    </source>
</reference>
<feature type="transmembrane region" description="Helical" evidence="10">
    <location>
        <begin position="131"/>
        <end position="149"/>
    </location>
</feature>
<keyword evidence="3 10" id="KW-0812">Transmembrane</keyword>
<feature type="region of interest" description="Disordered" evidence="9">
    <location>
        <begin position="898"/>
        <end position="974"/>
    </location>
</feature>
<accession>W2RM79</accession>
<dbReference type="SUPFAM" id="SSF90123">
    <property type="entry name" value="ABC transporter transmembrane region"/>
    <property type="match status" value="1"/>
</dbReference>
<dbReference type="EMBL" id="KB822723">
    <property type="protein sequence ID" value="ETN37587.1"/>
    <property type="molecule type" value="Genomic_DNA"/>
</dbReference>
<dbReference type="GO" id="GO:0071996">
    <property type="term" value="P:glutathione transmembrane import into vacuole"/>
    <property type="evidence" value="ECO:0007669"/>
    <property type="project" value="EnsemblFungi"/>
</dbReference>
<dbReference type="InParanoid" id="W2RM79"/>
<dbReference type="PROSITE" id="PS50929">
    <property type="entry name" value="ABC_TM1F"/>
    <property type="match status" value="1"/>
</dbReference>
<evidence type="ECO:0000256" key="7">
    <source>
        <dbReference type="ARBA" id="ARBA00023136"/>
    </source>
</evidence>
<dbReference type="STRING" id="1220924.W2RM79"/>
<dbReference type="InterPro" id="IPR027417">
    <property type="entry name" value="P-loop_NTPase"/>
</dbReference>
<evidence type="ECO:0000256" key="10">
    <source>
        <dbReference type="SAM" id="Phobius"/>
    </source>
</evidence>
<dbReference type="FunFam" id="1.20.1560.10:FF:000050">
    <property type="entry name" value="Vacuolar ABC heavy metal transporter (Hmt1)"/>
    <property type="match status" value="1"/>
</dbReference>
<keyword evidence="4" id="KW-0547">Nucleotide-binding</keyword>
<evidence type="ECO:0000256" key="8">
    <source>
        <dbReference type="ARBA" id="ARBA00024363"/>
    </source>
</evidence>
<dbReference type="InterPro" id="IPR003439">
    <property type="entry name" value="ABC_transporter-like_ATP-bd"/>
</dbReference>
<feature type="transmembrane region" description="Helical" evidence="10">
    <location>
        <begin position="438"/>
        <end position="460"/>
    </location>
</feature>
<protein>
    <submittedName>
        <fullName evidence="13">Uncharacterized protein</fullName>
    </submittedName>
</protein>
<dbReference type="GO" id="GO:0036249">
    <property type="term" value="P:cadmium ion import into vacuole"/>
    <property type="evidence" value="ECO:0007669"/>
    <property type="project" value="EnsemblFungi"/>
</dbReference>
<dbReference type="GO" id="GO:0044604">
    <property type="term" value="F:ABC-type phytochelatin transporter activity"/>
    <property type="evidence" value="ECO:0007669"/>
    <property type="project" value="EnsemblFungi"/>
</dbReference>
<evidence type="ECO:0000256" key="2">
    <source>
        <dbReference type="ARBA" id="ARBA00022448"/>
    </source>
</evidence>
<keyword evidence="7 10" id="KW-0472">Membrane</keyword>
<dbReference type="InterPro" id="IPR011527">
    <property type="entry name" value="ABC1_TM_dom"/>
</dbReference>
<dbReference type="GO" id="GO:0098849">
    <property type="term" value="P:cellular detoxification of cadmium ion"/>
    <property type="evidence" value="ECO:0007669"/>
    <property type="project" value="EnsemblFungi"/>
</dbReference>
<evidence type="ECO:0000259" key="12">
    <source>
        <dbReference type="PROSITE" id="PS50929"/>
    </source>
</evidence>
<sequence>MDGAAPRPSELPLETSLRILNWAKTLYPAIILVLFLVGFVTHGIVNAPPEDVGQVKIHAMRGPGGRPLPLRRKSANQVKHAVAVKDFSHPAKIVFRIFQTGVLLTFLVNAAFILIQALVDRHLQWWPGQSAIVYVVGSSFVWSIVLISLHDCVPAPTSVHLLVWLVSLPLDSIILGASLQIYKAPHHDPKVGDQQGGQFREEITGWEVIEVIVYFVRILLLLGMSIFFIIYKISPTKTASASDGASSERAPLLNGGAEGENGHPNGHAYGTGQNAHTEPKEQGDAWAKPTETPSVTWYQYLRGFVVLIPYLWPKKSIKLQALATACFLIMVSQRIINLFVPIMTGRIVNALSGDDGHGVRAPWRYIAMYVVFKWLQGSQGILSAARTIMWIPVEQYSYRAISTAAFEHVHGLSAEFHTGKRTGELISALNKGSAINSFLELVTFSVGPMIFDLIVAVGYLTIRFDIYLGLVVSITTIAYIYVTIRLASWRVKLRRDFVNADREMEAVKNDSLHSWDTVKYFNAEKYEFDRYRLSIKVMQGFEKWVQVTLAFLNTVQGALFMFALLSACFIEAYQVALGTQTVGAFVVLISYMAQLQAPLNFFGTFYRTIQNNLINAERMLELFKEQPVVTDAEDAKDLESCTGDVTFSNVTFSYDNRRDALKNLSFHCPAGTTTALVGESGGGKSTVMRLLYRYYNPSSGVIRIDNRSVQDMTIDSLRRYIGVVPQDCNMFNESIMYNLRYANQTATEEEIYDACRAASIHDRIMAFPDGYMTKVGERGVRLSGGERQRVAIARTILKNPRITLLDEATAALDTETEEKIQASFSRLAEGRTMLIIAHRLSTIVGADQIIVLSDGAVAERGTHADLLALDGKYASMWRKQSRAQKAKEEAEILQNRARKTIEDAEADSASVSEDEAEAAKNRSKPATSRRGHKRVNFSQSSLARGVWNAAEEPSNSSQQEEGSKWSGGRPPGHP</sequence>
<comment type="similarity">
    <text evidence="8">Belongs to the ABC transporter superfamily. ABCB family. Heavy Metal importer (TC 3.A.1.210) subfamily.</text>
</comment>
<evidence type="ECO:0000256" key="3">
    <source>
        <dbReference type="ARBA" id="ARBA00022692"/>
    </source>
</evidence>
<feature type="domain" description="ABC transmembrane type-1" evidence="12">
    <location>
        <begin position="325"/>
        <end position="611"/>
    </location>
</feature>
<dbReference type="VEuPathDB" id="FungiDB:HMPREF1541_07209"/>
<dbReference type="OrthoDB" id="6500128at2759"/>
<dbReference type="Gene3D" id="3.40.50.300">
    <property type="entry name" value="P-loop containing nucleotide triphosphate hydrolases"/>
    <property type="match status" value="1"/>
</dbReference>
<feature type="transmembrane region" description="Helical" evidence="10">
    <location>
        <begin position="466"/>
        <end position="487"/>
    </location>
</feature>
<comment type="subcellular location">
    <subcellularLocation>
        <location evidence="1">Membrane</location>
        <topology evidence="1">Multi-pass membrane protein</topology>
    </subcellularLocation>
</comment>